<keyword evidence="17" id="KW-1185">Reference proteome</keyword>
<evidence type="ECO:0000256" key="6">
    <source>
        <dbReference type="ARBA" id="ARBA00022692"/>
    </source>
</evidence>
<evidence type="ECO:0000256" key="8">
    <source>
        <dbReference type="ARBA" id="ARBA00023136"/>
    </source>
</evidence>
<comment type="subcellular location">
    <subcellularLocation>
        <location evidence="1">Cell membrane</location>
        <topology evidence="1">Multi-pass membrane protein</topology>
    </subcellularLocation>
</comment>
<dbReference type="PANTHER" id="PTHR47755">
    <property type="entry name" value="CELL DIVISION PROTEIN FTSX"/>
    <property type="match status" value="1"/>
</dbReference>
<comment type="similarity">
    <text evidence="2 10">Belongs to the ABC-4 integral membrane protein family. FtsX subfamily.</text>
</comment>
<evidence type="ECO:0000256" key="9">
    <source>
        <dbReference type="ARBA" id="ARBA00023306"/>
    </source>
</evidence>
<keyword evidence="6 11" id="KW-0812">Transmembrane</keyword>
<dbReference type="Proteomes" id="UP000199280">
    <property type="component" value="Unassembled WGS sequence"/>
</dbReference>
<evidence type="ECO:0000256" key="11">
    <source>
        <dbReference type="SAM" id="Phobius"/>
    </source>
</evidence>
<feature type="domain" description="FtsX extracellular" evidence="13">
    <location>
        <begin position="59"/>
        <end position="150"/>
    </location>
</feature>
<evidence type="ECO:0000313" key="17">
    <source>
        <dbReference type="Proteomes" id="UP000199280"/>
    </source>
</evidence>
<feature type="transmembrane region" description="Helical" evidence="11">
    <location>
        <begin position="265"/>
        <end position="287"/>
    </location>
</feature>
<dbReference type="EMBL" id="FJNB01000002">
    <property type="protein sequence ID" value="CZQ84001.1"/>
    <property type="molecule type" value="Genomic_DNA"/>
</dbReference>
<evidence type="ECO:0000259" key="13">
    <source>
        <dbReference type="Pfam" id="PF18075"/>
    </source>
</evidence>
<evidence type="ECO:0000256" key="3">
    <source>
        <dbReference type="ARBA" id="ARBA00021907"/>
    </source>
</evidence>
<gene>
    <name evidence="15" type="ORF">SAMN05216375_11141</name>
    <name evidence="14" type="ORF">TR210_313</name>
</gene>
<dbReference type="OrthoDB" id="9812531at2"/>
<dbReference type="InterPro" id="IPR058204">
    <property type="entry name" value="FtsX_firmicutes-type"/>
</dbReference>
<dbReference type="Gene3D" id="3.30.70.3040">
    <property type="match status" value="1"/>
</dbReference>
<keyword evidence="5 10" id="KW-0132">Cell division</keyword>
<evidence type="ECO:0000256" key="10">
    <source>
        <dbReference type="PIRNR" id="PIRNR003097"/>
    </source>
</evidence>
<dbReference type="InterPro" id="IPR004513">
    <property type="entry name" value="FtsX"/>
</dbReference>
<evidence type="ECO:0000256" key="7">
    <source>
        <dbReference type="ARBA" id="ARBA00022989"/>
    </source>
</evidence>
<dbReference type="GO" id="GO:0005886">
    <property type="term" value="C:plasma membrane"/>
    <property type="evidence" value="ECO:0007669"/>
    <property type="project" value="UniProtKB-SubCell"/>
</dbReference>
<keyword evidence="8 10" id="KW-0472">Membrane</keyword>
<keyword evidence="7 11" id="KW-1133">Transmembrane helix</keyword>
<feature type="transmembrane region" description="Helical" evidence="11">
    <location>
        <begin position="170"/>
        <end position="195"/>
    </location>
</feature>
<comment type="function">
    <text evidence="10">Part of the ABC transporter FtsEX involved in asymmetric cellular division facilitating the initiation of sporulation.</text>
</comment>
<sequence length="295" mass="32334">MKVRTFARHIRDAFKSLFRNGWMSVASISAVALTLLLVGSFTGILLNVNKLASDVENDVSVKVYIDLAADQAAQETLKTELENIANVESITFSSRDEELDKIIGSYGEEFDLFGGDANPLYDAYVLNTTAPEQTKAVAEAASAMQYVAQVEYGGATADKLFETIATIRTIGLVIIIGLLLVAVFLISNTIRITIFSRSTEIEIMRLVGAKNSFIRWPFLIEGAMIGLIGALIPTTFLVFLYQFIFDVSGDYLAGTNFALLNPNPFLIYISLLMVGIGIFIGAFGSVFSMRRFLKV</sequence>
<organism evidence="14 16">
    <name type="scientific">Trichococcus ilyis</name>
    <dbReference type="NCBI Taxonomy" id="640938"/>
    <lineage>
        <taxon>Bacteria</taxon>
        <taxon>Bacillati</taxon>
        <taxon>Bacillota</taxon>
        <taxon>Bacilli</taxon>
        <taxon>Lactobacillales</taxon>
        <taxon>Carnobacteriaceae</taxon>
        <taxon>Trichococcus</taxon>
    </lineage>
</organism>
<name>A0A143Y963_9LACT</name>
<keyword evidence="4 10" id="KW-1003">Cell membrane</keyword>
<evidence type="ECO:0000313" key="15">
    <source>
        <dbReference type="EMBL" id="SEJ32072.1"/>
    </source>
</evidence>
<dbReference type="AlphaFoldDB" id="A0A143Y963"/>
<dbReference type="EMBL" id="FNYT01000011">
    <property type="protein sequence ID" value="SEJ32072.1"/>
    <property type="molecule type" value="Genomic_DNA"/>
</dbReference>
<dbReference type="InterPro" id="IPR003838">
    <property type="entry name" value="ABC3_permease_C"/>
</dbReference>
<evidence type="ECO:0000256" key="5">
    <source>
        <dbReference type="ARBA" id="ARBA00022618"/>
    </source>
</evidence>
<dbReference type="PANTHER" id="PTHR47755:SF1">
    <property type="entry name" value="CELL DIVISION PROTEIN FTSX"/>
    <property type="match status" value="1"/>
</dbReference>
<dbReference type="Proteomes" id="UP000076878">
    <property type="component" value="Unassembled WGS sequence"/>
</dbReference>
<feature type="transmembrane region" description="Helical" evidence="11">
    <location>
        <begin position="21"/>
        <end position="46"/>
    </location>
</feature>
<dbReference type="NCBIfam" id="NF038347">
    <property type="entry name" value="FtsX_Gpos"/>
    <property type="match status" value="1"/>
</dbReference>
<feature type="domain" description="ABC3 transporter permease C-terminal" evidence="12">
    <location>
        <begin position="173"/>
        <end position="291"/>
    </location>
</feature>
<feature type="transmembrane region" description="Helical" evidence="11">
    <location>
        <begin position="216"/>
        <end position="245"/>
    </location>
</feature>
<proteinExistence type="inferred from homology"/>
<reference evidence="15 17" key="2">
    <citation type="submission" date="2016-10" db="EMBL/GenBank/DDBJ databases">
        <authorList>
            <person name="Varghese N."/>
            <person name="Submissions S."/>
        </authorList>
    </citation>
    <scope>NUCLEOTIDE SEQUENCE [LARGE SCALE GENOMIC DNA]</scope>
    <source>
        <strain evidence="15 17">DSM 22150</strain>
    </source>
</reference>
<dbReference type="PIRSF" id="PIRSF003097">
    <property type="entry name" value="FtsX"/>
    <property type="match status" value="1"/>
</dbReference>
<dbReference type="STRING" id="640938.TR210_313"/>
<dbReference type="Pfam" id="PF18075">
    <property type="entry name" value="FtsX_ECD"/>
    <property type="match status" value="1"/>
</dbReference>
<dbReference type="Pfam" id="PF02687">
    <property type="entry name" value="FtsX"/>
    <property type="match status" value="1"/>
</dbReference>
<evidence type="ECO:0000256" key="2">
    <source>
        <dbReference type="ARBA" id="ARBA00007379"/>
    </source>
</evidence>
<dbReference type="GO" id="GO:0051301">
    <property type="term" value="P:cell division"/>
    <property type="evidence" value="ECO:0007669"/>
    <property type="project" value="UniProtKB-KW"/>
</dbReference>
<dbReference type="InterPro" id="IPR040690">
    <property type="entry name" value="FtsX_ECD"/>
</dbReference>
<evidence type="ECO:0000313" key="14">
    <source>
        <dbReference type="EMBL" id="CZQ84001.1"/>
    </source>
</evidence>
<keyword evidence="9 10" id="KW-0131">Cell cycle</keyword>
<protein>
    <recommendedName>
        <fullName evidence="3 10">Cell division protein FtsX</fullName>
    </recommendedName>
</protein>
<evidence type="ECO:0000259" key="12">
    <source>
        <dbReference type="Pfam" id="PF02687"/>
    </source>
</evidence>
<evidence type="ECO:0000313" key="16">
    <source>
        <dbReference type="Proteomes" id="UP000076878"/>
    </source>
</evidence>
<evidence type="ECO:0000256" key="1">
    <source>
        <dbReference type="ARBA" id="ARBA00004651"/>
    </source>
</evidence>
<reference evidence="14 16" key="1">
    <citation type="submission" date="2016-02" db="EMBL/GenBank/DDBJ databases">
        <authorList>
            <person name="Wen L."/>
            <person name="He K."/>
            <person name="Yang H."/>
        </authorList>
    </citation>
    <scope>NUCLEOTIDE SEQUENCE [LARGE SCALE GENOMIC DNA]</scope>
    <source>
        <strain evidence="14">Trichococcus_R210</strain>
    </source>
</reference>
<evidence type="ECO:0000256" key="4">
    <source>
        <dbReference type="ARBA" id="ARBA00022475"/>
    </source>
</evidence>
<accession>A0A143Y963</accession>
<dbReference type="RefSeq" id="WP_068620882.1">
    <property type="nucleotide sequence ID" value="NZ_FJNB01000002.1"/>
</dbReference>